<organism evidence="1">
    <name type="scientific">marine sediment metagenome</name>
    <dbReference type="NCBI Taxonomy" id="412755"/>
    <lineage>
        <taxon>unclassified sequences</taxon>
        <taxon>metagenomes</taxon>
        <taxon>ecological metagenomes</taxon>
    </lineage>
</organism>
<reference evidence="1" key="1">
    <citation type="journal article" date="2015" name="Nature">
        <title>Complex archaea that bridge the gap between prokaryotes and eukaryotes.</title>
        <authorList>
            <person name="Spang A."/>
            <person name="Saw J.H."/>
            <person name="Jorgensen S.L."/>
            <person name="Zaremba-Niedzwiedzka K."/>
            <person name="Martijn J."/>
            <person name="Lind A.E."/>
            <person name="van Eijk R."/>
            <person name="Schleper C."/>
            <person name="Guy L."/>
            <person name="Ettema T.J."/>
        </authorList>
    </citation>
    <scope>NUCLEOTIDE SEQUENCE</scope>
</reference>
<evidence type="ECO:0000313" key="1">
    <source>
        <dbReference type="EMBL" id="KKN55974.1"/>
    </source>
</evidence>
<gene>
    <name evidence="1" type="ORF">LCGC14_0577160</name>
</gene>
<proteinExistence type="predicted"/>
<protein>
    <submittedName>
        <fullName evidence="1">Uncharacterized protein</fullName>
    </submittedName>
</protein>
<comment type="caution">
    <text evidence="1">The sequence shown here is derived from an EMBL/GenBank/DDBJ whole genome shotgun (WGS) entry which is preliminary data.</text>
</comment>
<accession>A0A0F9RMK1</accession>
<dbReference type="AlphaFoldDB" id="A0A0F9RMK1"/>
<sequence>MLLMLYGEGLDQVEFNSLINSPINDLELKCLTRY</sequence>
<dbReference type="EMBL" id="LAZR01000864">
    <property type="protein sequence ID" value="KKN55974.1"/>
    <property type="molecule type" value="Genomic_DNA"/>
</dbReference>
<name>A0A0F9RMK1_9ZZZZ</name>